<sequence>MLIYLEIFEDAYDPFFNYNINISTVKTVSDKSSMYLANRRYHNFTNEDNGKLYKQKDHLDSKVYIKNGDLFIDSSIRLIDDMVLNETGKLKRTKNNLYKHKDKLINNEFVEVSKYRN</sequence>
<reference evidence="2" key="1">
    <citation type="journal article" date="2019" name="Int. J. Syst. Evol. Microbiol.">
        <title>The Global Catalogue of Microorganisms (GCM) 10K type strain sequencing project: providing services to taxonomists for standard genome sequencing and annotation.</title>
        <authorList>
            <consortium name="The Broad Institute Genomics Platform"/>
            <consortium name="The Broad Institute Genome Sequencing Center for Infectious Disease"/>
            <person name="Wu L."/>
            <person name="Ma J."/>
        </authorList>
    </citation>
    <scope>NUCLEOTIDE SEQUENCE [LARGE SCALE GENOMIC DNA]</scope>
    <source>
        <strain evidence="2">KCTC 42456</strain>
    </source>
</reference>
<organism evidence="1 2">
    <name type="scientific">Pedobacter alpinus</name>
    <dbReference type="NCBI Taxonomy" id="1590643"/>
    <lineage>
        <taxon>Bacteria</taxon>
        <taxon>Pseudomonadati</taxon>
        <taxon>Bacteroidota</taxon>
        <taxon>Sphingobacteriia</taxon>
        <taxon>Sphingobacteriales</taxon>
        <taxon>Sphingobacteriaceae</taxon>
        <taxon>Pedobacter</taxon>
    </lineage>
</organism>
<evidence type="ECO:0000313" key="1">
    <source>
        <dbReference type="EMBL" id="MFD2732400.1"/>
    </source>
</evidence>
<dbReference type="EMBL" id="JBHULV010000042">
    <property type="protein sequence ID" value="MFD2732400.1"/>
    <property type="molecule type" value="Genomic_DNA"/>
</dbReference>
<protein>
    <submittedName>
        <fullName evidence="1">Uncharacterized protein</fullName>
    </submittedName>
</protein>
<name>A0ABW5TT48_9SPHI</name>
<evidence type="ECO:0000313" key="2">
    <source>
        <dbReference type="Proteomes" id="UP001597546"/>
    </source>
</evidence>
<comment type="caution">
    <text evidence="1">The sequence shown here is derived from an EMBL/GenBank/DDBJ whole genome shotgun (WGS) entry which is preliminary data.</text>
</comment>
<proteinExistence type="predicted"/>
<dbReference type="RefSeq" id="WP_379045918.1">
    <property type="nucleotide sequence ID" value="NZ_JBHSKW010000057.1"/>
</dbReference>
<gene>
    <name evidence="1" type="ORF">ACFSSE_11885</name>
</gene>
<dbReference type="Proteomes" id="UP001597546">
    <property type="component" value="Unassembled WGS sequence"/>
</dbReference>
<accession>A0ABW5TT48</accession>
<keyword evidence="2" id="KW-1185">Reference proteome</keyword>